<evidence type="ECO:0000256" key="1">
    <source>
        <dbReference type="SAM" id="Coils"/>
    </source>
</evidence>
<reference evidence="4" key="1">
    <citation type="submission" date="2016-06" db="UniProtKB">
        <authorList>
            <consortium name="WormBaseParasite"/>
        </authorList>
    </citation>
    <scope>IDENTIFICATION</scope>
</reference>
<dbReference type="EMBL" id="UZAM01018155">
    <property type="protein sequence ID" value="VDP49714.1"/>
    <property type="molecule type" value="Genomic_DNA"/>
</dbReference>
<keyword evidence="3" id="KW-1185">Reference proteome</keyword>
<dbReference type="Gene3D" id="1.20.5.1700">
    <property type="match status" value="1"/>
</dbReference>
<evidence type="ECO:0000313" key="2">
    <source>
        <dbReference type="EMBL" id="VDP49714.1"/>
    </source>
</evidence>
<evidence type="ECO:0000313" key="4">
    <source>
        <dbReference type="WBParaSite" id="SBAD_0001297901-mRNA-1"/>
    </source>
</evidence>
<proteinExistence type="predicted"/>
<dbReference type="AlphaFoldDB" id="A0A183J9M1"/>
<keyword evidence="1" id="KW-0175">Coiled coil</keyword>
<accession>A0A183J9M1</accession>
<protein>
    <submittedName>
        <fullName evidence="4">TACC_C domain-containing protein</fullName>
    </submittedName>
</protein>
<evidence type="ECO:0000313" key="3">
    <source>
        <dbReference type="Proteomes" id="UP000270296"/>
    </source>
</evidence>
<dbReference type="Gene3D" id="1.10.287.1490">
    <property type="match status" value="1"/>
</dbReference>
<dbReference type="Proteomes" id="UP000270296">
    <property type="component" value="Unassembled WGS sequence"/>
</dbReference>
<sequence length="234" mass="26872">MTTEKLQVRISELENSLSNANSTIEDVTQENEACRSMCEKLQNEKNQEMEQKIAELTEAADTHKAKYNQIKQAYYKFRNEHVEKLKAFSALQKELEEKEATNVALQSEMEKSEGSLAGLQSEFAAKTAAYADLQTSLSQLRKEYEDLQRDHSQLNADYQQLTMVKDANTEALAKSEAKVASISTDLSEAQTQLQVIFFFSVESSIFIKLFHRRVHLRFKTKLFTLTEYIVLFKC</sequence>
<name>A0A183J9M1_9BILA</name>
<organism evidence="4">
    <name type="scientific">Soboliphyme baturini</name>
    <dbReference type="NCBI Taxonomy" id="241478"/>
    <lineage>
        <taxon>Eukaryota</taxon>
        <taxon>Metazoa</taxon>
        <taxon>Ecdysozoa</taxon>
        <taxon>Nematoda</taxon>
        <taxon>Enoplea</taxon>
        <taxon>Dorylaimia</taxon>
        <taxon>Dioctophymatida</taxon>
        <taxon>Dioctophymatoidea</taxon>
        <taxon>Soboliphymatidae</taxon>
        <taxon>Soboliphyme</taxon>
    </lineage>
</organism>
<feature type="coiled-coil region" evidence="1">
    <location>
        <begin position="3"/>
        <end position="192"/>
    </location>
</feature>
<gene>
    <name evidence="2" type="ORF">SBAD_LOCUS12569</name>
</gene>
<reference evidence="2 3" key="2">
    <citation type="submission" date="2018-11" db="EMBL/GenBank/DDBJ databases">
        <authorList>
            <consortium name="Pathogen Informatics"/>
        </authorList>
    </citation>
    <scope>NUCLEOTIDE SEQUENCE [LARGE SCALE GENOMIC DNA]</scope>
</reference>
<dbReference type="WBParaSite" id="SBAD_0001297901-mRNA-1">
    <property type="protein sequence ID" value="SBAD_0001297901-mRNA-1"/>
    <property type="gene ID" value="SBAD_0001297901"/>
</dbReference>